<comment type="caution">
    <text evidence="3">The sequence shown here is derived from an EMBL/GenBank/DDBJ whole genome shotgun (WGS) entry which is preliminary data.</text>
</comment>
<evidence type="ECO:0000256" key="2">
    <source>
        <dbReference type="SAM" id="SignalP"/>
    </source>
</evidence>
<dbReference type="Gene3D" id="1.10.101.10">
    <property type="entry name" value="PGBD-like superfamily/PGBD"/>
    <property type="match status" value="1"/>
</dbReference>
<dbReference type="SUPFAM" id="SSF47090">
    <property type="entry name" value="PGBD-like"/>
    <property type="match status" value="1"/>
</dbReference>
<feature type="coiled-coil region" evidence="1">
    <location>
        <begin position="31"/>
        <end position="58"/>
    </location>
</feature>
<evidence type="ECO:0000313" key="3">
    <source>
        <dbReference type="EMBL" id="PIZ88651.1"/>
    </source>
</evidence>
<evidence type="ECO:0000256" key="1">
    <source>
        <dbReference type="SAM" id="Coils"/>
    </source>
</evidence>
<dbReference type="InterPro" id="IPR036366">
    <property type="entry name" value="PGBDSf"/>
</dbReference>
<reference evidence="4" key="1">
    <citation type="submission" date="2017-09" db="EMBL/GenBank/DDBJ databases">
        <title>Depth-based differentiation of microbial function through sediment-hosted aquifers and enrichment of novel symbionts in the deep terrestrial subsurface.</title>
        <authorList>
            <person name="Probst A.J."/>
            <person name="Ladd B."/>
            <person name="Jarett J.K."/>
            <person name="Geller-Mcgrath D.E."/>
            <person name="Sieber C.M.K."/>
            <person name="Emerson J.B."/>
            <person name="Anantharaman K."/>
            <person name="Thomas B.C."/>
            <person name="Malmstrom R."/>
            <person name="Stieglmeier M."/>
            <person name="Klingl A."/>
            <person name="Woyke T."/>
            <person name="Ryan C.M."/>
            <person name="Banfield J.F."/>
        </authorList>
    </citation>
    <scope>NUCLEOTIDE SEQUENCE [LARGE SCALE GENOMIC DNA]</scope>
</reference>
<dbReference type="AlphaFoldDB" id="A0A2M7UXD5"/>
<accession>A0A2M7UXD5</accession>
<organism evidence="3 4">
    <name type="scientific">Candidatus Nealsonbacteria bacterium CG_4_10_14_0_2_um_filter_38_17</name>
    <dbReference type="NCBI Taxonomy" id="1974680"/>
    <lineage>
        <taxon>Bacteria</taxon>
        <taxon>Candidatus Nealsoniibacteriota</taxon>
    </lineage>
</organism>
<protein>
    <recommendedName>
        <fullName evidence="5">Peptidoglycan binding-like domain-containing protein</fullName>
    </recommendedName>
</protein>
<proteinExistence type="predicted"/>
<dbReference type="Proteomes" id="UP000230760">
    <property type="component" value="Unassembled WGS sequence"/>
</dbReference>
<evidence type="ECO:0000313" key="4">
    <source>
        <dbReference type="Proteomes" id="UP000230760"/>
    </source>
</evidence>
<evidence type="ECO:0008006" key="5">
    <source>
        <dbReference type="Google" id="ProtNLM"/>
    </source>
</evidence>
<name>A0A2M7UXD5_9BACT</name>
<sequence length="670" mass="68847">MQKLMKKIVVGAVALSMVVAMVPGLAQGATLEELTVLIAELTQKLTEAQAQLTALQGGTTTVTGCTITSFDRNLKQTMTGDDVKCLQIVLNTATDTQVASTGAGSPGSETSYFGSLTKAAVIKFQEKYASEVLASWGLTAGTGFVGTTTRAKLDTLLGVVVPTPTPTGTETPTPTATPVGAGLTVALASDTPATSTLVGGQSLALLAKFTFTNGDASEVKVTQVKLKRLGVSADTTLSNVYLFEGASRLTDSASVSSGVITFSDSTGLLTVSAGGSKTVTVYSDIALVTGETVGVGITASTDVTSTASAVNGTFPLNGNLMSIASATLAGVCFANSTTPSATDVSPQNDYTVWQNIVVVTTRAVNFTRLSLREIGTIASTDLQNFRLYVDGVQVGSTVQNLDSNGYITFDLSAAPKKLEAGSRTIKVLGDIIGGSNRTFSFHVRVAADGNFVDTQYGVNVLPTANNGVTCAGFTSRYTGDQEVSSGTLTIEKTTDSPSGNIVNGATNATLAKYTLTAAGEKVKIETLYVSVAVADTNGTNKGGITAATVEYLRNGMLLANGVQIGSTSNLYEDNYSPTYTTFNLGSSLIVEPGSPVTLEVRADIYDADADNNLVAGDTITATLRDIGNATGNNNATGLTSLTTIDVPSDDYAGNQLTIAAGSLVLSKYTA</sequence>
<feature type="signal peptide" evidence="2">
    <location>
        <begin position="1"/>
        <end position="28"/>
    </location>
</feature>
<dbReference type="EMBL" id="PFPB01000063">
    <property type="protein sequence ID" value="PIZ88651.1"/>
    <property type="molecule type" value="Genomic_DNA"/>
</dbReference>
<dbReference type="InterPro" id="IPR036365">
    <property type="entry name" value="PGBD-like_sf"/>
</dbReference>
<keyword evidence="1" id="KW-0175">Coiled coil</keyword>
<gene>
    <name evidence="3" type="ORF">COX90_03420</name>
</gene>
<feature type="chain" id="PRO_5014895843" description="Peptidoglycan binding-like domain-containing protein" evidence="2">
    <location>
        <begin position="29"/>
        <end position="670"/>
    </location>
</feature>
<feature type="non-terminal residue" evidence="3">
    <location>
        <position position="670"/>
    </location>
</feature>
<keyword evidence="2" id="KW-0732">Signal</keyword>